<feature type="transmembrane region" description="Helical" evidence="1">
    <location>
        <begin position="12"/>
        <end position="29"/>
    </location>
</feature>
<evidence type="ECO:0000313" key="3">
    <source>
        <dbReference type="Proteomes" id="UP000237797"/>
    </source>
</evidence>
<gene>
    <name evidence="2" type="ORF">CLV97_11348</name>
</gene>
<evidence type="ECO:0000256" key="1">
    <source>
        <dbReference type="SAM" id="Phobius"/>
    </source>
</evidence>
<keyword evidence="3" id="KW-1185">Reference proteome</keyword>
<organism evidence="2 3">
    <name type="scientific">Planifilum fimeticola</name>
    <dbReference type="NCBI Taxonomy" id="201975"/>
    <lineage>
        <taxon>Bacteria</taxon>
        <taxon>Bacillati</taxon>
        <taxon>Bacillota</taxon>
        <taxon>Bacilli</taxon>
        <taxon>Bacillales</taxon>
        <taxon>Thermoactinomycetaceae</taxon>
        <taxon>Planifilum</taxon>
    </lineage>
</organism>
<proteinExistence type="predicted"/>
<accession>A0A2T0LEC5</accession>
<dbReference type="EMBL" id="PVNE01000013">
    <property type="protein sequence ID" value="PRX40462.1"/>
    <property type="molecule type" value="Genomic_DNA"/>
</dbReference>
<name>A0A2T0LEC5_9BACL</name>
<keyword evidence="1" id="KW-0812">Transmembrane</keyword>
<dbReference type="Proteomes" id="UP000237797">
    <property type="component" value="Unassembled WGS sequence"/>
</dbReference>
<dbReference type="AlphaFoldDB" id="A0A2T0LEC5"/>
<comment type="caution">
    <text evidence="2">The sequence shown here is derived from an EMBL/GenBank/DDBJ whole genome shotgun (WGS) entry which is preliminary data.</text>
</comment>
<keyword evidence="1" id="KW-0472">Membrane</keyword>
<evidence type="ECO:0000313" key="2">
    <source>
        <dbReference type="EMBL" id="PRX40462.1"/>
    </source>
</evidence>
<sequence>MLSRAVENASGILLLLSLLGSLILMALYIRERGKNQSD</sequence>
<keyword evidence="1" id="KW-1133">Transmembrane helix</keyword>
<reference evidence="2 3" key="1">
    <citation type="submission" date="2018-03" db="EMBL/GenBank/DDBJ databases">
        <title>Genomic Encyclopedia of Archaeal and Bacterial Type Strains, Phase II (KMG-II): from individual species to whole genera.</title>
        <authorList>
            <person name="Goeker M."/>
        </authorList>
    </citation>
    <scope>NUCLEOTIDE SEQUENCE [LARGE SCALE GENOMIC DNA]</scope>
    <source>
        <strain evidence="2 3">DSM 44946</strain>
    </source>
</reference>
<protein>
    <submittedName>
        <fullName evidence="2">Uncharacterized protein</fullName>
    </submittedName>
</protein>